<dbReference type="EMBL" id="JACGWO010000005">
    <property type="protein sequence ID" value="KAK4427184.1"/>
    <property type="molecule type" value="Genomic_DNA"/>
</dbReference>
<dbReference type="PANTHER" id="PTHR47203">
    <property type="match status" value="1"/>
</dbReference>
<feature type="domain" description="HhH-GPD" evidence="2">
    <location>
        <begin position="106"/>
        <end position="263"/>
    </location>
</feature>
<accession>A0AAE1YBW0</accession>
<organism evidence="3 4">
    <name type="scientific">Sesamum alatum</name>
    <dbReference type="NCBI Taxonomy" id="300844"/>
    <lineage>
        <taxon>Eukaryota</taxon>
        <taxon>Viridiplantae</taxon>
        <taxon>Streptophyta</taxon>
        <taxon>Embryophyta</taxon>
        <taxon>Tracheophyta</taxon>
        <taxon>Spermatophyta</taxon>
        <taxon>Magnoliopsida</taxon>
        <taxon>eudicotyledons</taxon>
        <taxon>Gunneridae</taxon>
        <taxon>Pentapetalae</taxon>
        <taxon>asterids</taxon>
        <taxon>lamiids</taxon>
        <taxon>Lamiales</taxon>
        <taxon>Pedaliaceae</taxon>
        <taxon>Sesamum</taxon>
    </lineage>
</organism>
<dbReference type="GO" id="GO:0006284">
    <property type="term" value="P:base-excision repair"/>
    <property type="evidence" value="ECO:0007669"/>
    <property type="project" value="InterPro"/>
</dbReference>
<name>A0AAE1YBW0_9LAMI</name>
<feature type="compositionally biased region" description="Basic residues" evidence="1">
    <location>
        <begin position="1"/>
        <end position="10"/>
    </location>
</feature>
<protein>
    <submittedName>
        <fullName evidence="3">DNA glycosylase</fullName>
    </submittedName>
</protein>
<comment type="caution">
    <text evidence="3">The sequence shown here is derived from an EMBL/GenBank/DDBJ whole genome shotgun (WGS) entry which is preliminary data.</text>
</comment>
<feature type="region of interest" description="Disordered" evidence="1">
    <location>
        <begin position="1"/>
        <end position="42"/>
    </location>
</feature>
<dbReference type="Proteomes" id="UP001293254">
    <property type="component" value="Unassembled WGS sequence"/>
</dbReference>
<dbReference type="GO" id="GO:0140097">
    <property type="term" value="F:catalytic activity, acting on DNA"/>
    <property type="evidence" value="ECO:0007669"/>
    <property type="project" value="UniProtKB-ARBA"/>
</dbReference>
<gene>
    <name evidence="3" type="ORF">Salat_1487300</name>
</gene>
<dbReference type="Gene3D" id="1.10.340.30">
    <property type="entry name" value="Hypothetical protein, domain 2"/>
    <property type="match status" value="1"/>
</dbReference>
<keyword evidence="4" id="KW-1185">Reference proteome</keyword>
<reference evidence="3" key="1">
    <citation type="submission" date="2020-06" db="EMBL/GenBank/DDBJ databases">
        <authorList>
            <person name="Li T."/>
            <person name="Hu X."/>
            <person name="Zhang T."/>
            <person name="Song X."/>
            <person name="Zhang H."/>
            <person name="Dai N."/>
            <person name="Sheng W."/>
            <person name="Hou X."/>
            <person name="Wei L."/>
        </authorList>
    </citation>
    <scope>NUCLEOTIDE SEQUENCE</scope>
    <source>
        <strain evidence="3">3651</strain>
        <tissue evidence="3">Leaf</tissue>
    </source>
</reference>
<evidence type="ECO:0000313" key="4">
    <source>
        <dbReference type="Proteomes" id="UP001293254"/>
    </source>
</evidence>
<dbReference type="SUPFAM" id="SSF48150">
    <property type="entry name" value="DNA-glycosylase"/>
    <property type="match status" value="1"/>
</dbReference>
<reference evidence="3" key="2">
    <citation type="journal article" date="2024" name="Plant">
        <title>Genomic evolution and insights into agronomic trait innovations of Sesamum species.</title>
        <authorList>
            <person name="Miao H."/>
            <person name="Wang L."/>
            <person name="Qu L."/>
            <person name="Liu H."/>
            <person name="Sun Y."/>
            <person name="Le M."/>
            <person name="Wang Q."/>
            <person name="Wei S."/>
            <person name="Zheng Y."/>
            <person name="Lin W."/>
            <person name="Duan Y."/>
            <person name="Cao H."/>
            <person name="Xiong S."/>
            <person name="Wang X."/>
            <person name="Wei L."/>
            <person name="Li C."/>
            <person name="Ma Q."/>
            <person name="Ju M."/>
            <person name="Zhao R."/>
            <person name="Li G."/>
            <person name="Mu C."/>
            <person name="Tian Q."/>
            <person name="Mei H."/>
            <person name="Zhang T."/>
            <person name="Gao T."/>
            <person name="Zhang H."/>
        </authorList>
    </citation>
    <scope>NUCLEOTIDE SEQUENCE</scope>
    <source>
        <strain evidence="3">3651</strain>
    </source>
</reference>
<dbReference type="InterPro" id="IPR003265">
    <property type="entry name" value="HhH-GPD_domain"/>
</dbReference>
<dbReference type="Pfam" id="PF00730">
    <property type="entry name" value="HhH-GPD"/>
    <property type="match status" value="1"/>
</dbReference>
<dbReference type="GO" id="GO:0016787">
    <property type="term" value="F:hydrolase activity"/>
    <property type="evidence" value="ECO:0007669"/>
    <property type="project" value="UniProtKB-ARBA"/>
</dbReference>
<dbReference type="InterPro" id="IPR023170">
    <property type="entry name" value="HhH_base_excis_C"/>
</dbReference>
<dbReference type="PANTHER" id="PTHR47203:SF1">
    <property type="entry name" value="HYPOTHETICAL BASE EXCISION DNA REPAIR PROTEIN (EUROFUNG)"/>
    <property type="match status" value="1"/>
</dbReference>
<dbReference type="SMART" id="SM00478">
    <property type="entry name" value="ENDO3c"/>
    <property type="match status" value="1"/>
</dbReference>
<dbReference type="AlphaFoldDB" id="A0AAE1YBW0"/>
<evidence type="ECO:0000313" key="3">
    <source>
        <dbReference type="EMBL" id="KAK4427184.1"/>
    </source>
</evidence>
<feature type="compositionally biased region" description="Polar residues" evidence="1">
    <location>
        <begin position="11"/>
        <end position="27"/>
    </location>
</feature>
<evidence type="ECO:0000256" key="1">
    <source>
        <dbReference type="SAM" id="MobiDB-lite"/>
    </source>
</evidence>
<dbReference type="InterPro" id="IPR011257">
    <property type="entry name" value="DNA_glycosylase"/>
</dbReference>
<dbReference type="CDD" id="cd00056">
    <property type="entry name" value="ENDO3c"/>
    <property type="match status" value="1"/>
</dbReference>
<dbReference type="Gene3D" id="1.10.1670.10">
    <property type="entry name" value="Helix-hairpin-Helix base-excision DNA repair enzymes (C-terminal)"/>
    <property type="match status" value="1"/>
</dbReference>
<sequence length="315" mass="35292">MQGTRKRKQAHPQSSVKSPKTTANSGCATAESPFPDHPRPTPEECISVRDDLLSLHGFPQEFIKYREQRLKAKSQLKISAKLEPCVNVGEFDEKESVLDGLVKTILSQNTTELNSERAFASLKSAFPTWEDVLAADSKCIEDAIRCGGLAPTKSSCIKNLLSCLLEKKGKLCMEYLRELSIEEVKAELSLLKGIGPKTVSCVLMFHLQHDDFPVDTHVFQIAKTMGWIPAGADIKKTYRHLNQRIPAELKFDLNCLLYTHGAKHPRLSWLTVCWPCVVPNPWETTWHPCKGLVECLCLGLPQEIFQRELPLVIGS</sequence>
<proteinExistence type="predicted"/>
<evidence type="ECO:0000259" key="2">
    <source>
        <dbReference type="SMART" id="SM00478"/>
    </source>
</evidence>